<keyword evidence="5" id="KW-1185">Reference proteome</keyword>
<evidence type="ECO:0000313" key="4">
    <source>
        <dbReference type="EMBL" id="MEI5607907.1"/>
    </source>
</evidence>
<feature type="region of interest" description="Disordered" evidence="2">
    <location>
        <begin position="189"/>
        <end position="217"/>
    </location>
</feature>
<dbReference type="PROSITE" id="PS50206">
    <property type="entry name" value="RHODANESE_3"/>
    <property type="match status" value="2"/>
</dbReference>
<proteinExistence type="predicted"/>
<dbReference type="SUPFAM" id="SSF56281">
    <property type="entry name" value="Metallo-hydrolase/oxidoreductase"/>
    <property type="match status" value="1"/>
</dbReference>
<accession>A0ABU8G403</accession>
<keyword evidence="1" id="KW-0479">Metal-binding</keyword>
<dbReference type="SMART" id="SM00849">
    <property type="entry name" value="Lactamase_B"/>
    <property type="match status" value="1"/>
</dbReference>
<dbReference type="Gene3D" id="3.40.250.10">
    <property type="entry name" value="Rhodanese-like domain"/>
    <property type="match status" value="2"/>
</dbReference>
<gene>
    <name evidence="4" type="ORF">WB403_01920</name>
</gene>
<dbReference type="CDD" id="cd07724">
    <property type="entry name" value="POD-like_MBL-fold"/>
    <property type="match status" value="1"/>
</dbReference>
<name>A0ABU8G403_9ACTN</name>
<dbReference type="Gene3D" id="3.60.15.10">
    <property type="entry name" value="Ribonuclease Z/Hydroxyacylglutathione hydrolase-like"/>
    <property type="match status" value="1"/>
</dbReference>
<dbReference type="EMBL" id="JBBAYM010000001">
    <property type="protein sequence ID" value="MEI5607907.1"/>
    <property type="molecule type" value="Genomic_DNA"/>
</dbReference>
<dbReference type="SMART" id="SM00450">
    <property type="entry name" value="RHOD"/>
    <property type="match status" value="2"/>
</dbReference>
<feature type="region of interest" description="Disordered" evidence="2">
    <location>
        <begin position="448"/>
        <end position="475"/>
    </location>
</feature>
<dbReference type="InterPro" id="IPR001279">
    <property type="entry name" value="Metallo-B-lactamas"/>
</dbReference>
<feature type="domain" description="Rhodanese" evidence="3">
    <location>
        <begin position="371"/>
        <end position="457"/>
    </location>
</feature>
<dbReference type="Pfam" id="PF00581">
    <property type="entry name" value="Rhodanese"/>
    <property type="match status" value="2"/>
</dbReference>
<evidence type="ECO:0000313" key="5">
    <source>
        <dbReference type="Proteomes" id="UP001365781"/>
    </source>
</evidence>
<dbReference type="InterPro" id="IPR051682">
    <property type="entry name" value="Mito_Persulfide_Diox"/>
</dbReference>
<dbReference type="InterPro" id="IPR001307">
    <property type="entry name" value="Thiosulphate_STrfase_CS"/>
</dbReference>
<organism evidence="4 5">
    <name type="scientific">Streptomyces brasiliscabiei</name>
    <dbReference type="NCBI Taxonomy" id="2736302"/>
    <lineage>
        <taxon>Bacteria</taxon>
        <taxon>Bacillati</taxon>
        <taxon>Actinomycetota</taxon>
        <taxon>Actinomycetes</taxon>
        <taxon>Kitasatosporales</taxon>
        <taxon>Streptomycetaceae</taxon>
        <taxon>Streptomyces</taxon>
    </lineage>
</organism>
<dbReference type="InterPro" id="IPR036873">
    <property type="entry name" value="Rhodanese-like_dom_sf"/>
</dbReference>
<comment type="caution">
    <text evidence="4">The sequence shown here is derived from an EMBL/GenBank/DDBJ whole genome shotgun (WGS) entry which is preliminary data.</text>
</comment>
<dbReference type="PANTHER" id="PTHR43084">
    <property type="entry name" value="PERSULFIDE DIOXYGENASE ETHE1"/>
    <property type="match status" value="1"/>
</dbReference>
<feature type="domain" description="Rhodanese" evidence="3">
    <location>
        <begin position="272"/>
        <end position="363"/>
    </location>
</feature>
<dbReference type="Proteomes" id="UP001365781">
    <property type="component" value="Unassembled WGS sequence"/>
</dbReference>
<dbReference type="CDD" id="cd00158">
    <property type="entry name" value="RHOD"/>
    <property type="match status" value="2"/>
</dbReference>
<evidence type="ECO:0000259" key="3">
    <source>
        <dbReference type="PROSITE" id="PS50206"/>
    </source>
</evidence>
<dbReference type="InterPro" id="IPR044528">
    <property type="entry name" value="POD-like_MBL-fold"/>
</dbReference>
<sequence length="475" mass="49517">MGFADDHLIPLIDTGLGNSAYLVDLGDGRALAVDASRDLRALRETAERRGLAVAYAADTHLHADFLSGAVQLAHDHGARVLASATGGRAFPHTPLADGDETDLGGLTLRALATPGHTDEHLSFLLLDGDHTLGVFTGGSLIVNSAARTDLLGADRTAELARAQYTSLRRLTTLPDETAVWPTHGAGSFCSTAQGTERTSTIGGQKRTNPLLSISSNPNESDEDAFVRRLLAGLGSYPAYFDRLAEANRRGPAVLTSAPRLPALDAGQVRALLAEGGQVVDARPAADYAAGHIPGALCIPLRGQFATWLGWLLPDTVPLAFVTGDDQDLGELAWQAYKIGYERLAGRLNGGMPAWLADGNQQATTAFVTADRTGDRPYLDVRQDTEFAAGHVPGAVHIELGGLAAHATDAPAGPVVACGHGERAMTAAGLLERAGHTDIAVLNGGPADYATAHGRQLTEGESESSGNNRDSDGEGS</sequence>
<reference evidence="4 5" key="1">
    <citation type="submission" date="2024-03" db="EMBL/GenBank/DDBJ databases">
        <title>First Report of Pectobacterium brasiliscabiei causing potato scab in china.</title>
        <authorList>
            <person name="Handique U."/>
        </authorList>
    </citation>
    <scope>NUCLEOTIDE SEQUENCE [LARGE SCALE GENOMIC DNA]</scope>
    <source>
        <strain evidence="4 5">ZRIMU1503</strain>
    </source>
</reference>
<dbReference type="RefSeq" id="WP_336535575.1">
    <property type="nucleotide sequence ID" value="NZ_JBBAYL010000002.1"/>
</dbReference>
<dbReference type="SUPFAM" id="SSF52821">
    <property type="entry name" value="Rhodanese/Cell cycle control phosphatase"/>
    <property type="match status" value="2"/>
</dbReference>
<dbReference type="Pfam" id="PF00753">
    <property type="entry name" value="Lactamase_B"/>
    <property type="match status" value="1"/>
</dbReference>
<dbReference type="InterPro" id="IPR036866">
    <property type="entry name" value="RibonucZ/Hydroxyglut_hydro"/>
</dbReference>
<evidence type="ECO:0000256" key="1">
    <source>
        <dbReference type="ARBA" id="ARBA00022723"/>
    </source>
</evidence>
<dbReference type="PANTHER" id="PTHR43084:SF1">
    <property type="entry name" value="PERSULFIDE DIOXYGENASE ETHE1, MITOCHONDRIAL"/>
    <property type="match status" value="1"/>
</dbReference>
<evidence type="ECO:0000256" key="2">
    <source>
        <dbReference type="SAM" id="MobiDB-lite"/>
    </source>
</evidence>
<dbReference type="PROSITE" id="PS00380">
    <property type="entry name" value="RHODANESE_1"/>
    <property type="match status" value="1"/>
</dbReference>
<protein>
    <submittedName>
        <fullName evidence="4">MBL fold metallo-hydrolase</fullName>
    </submittedName>
</protein>
<dbReference type="InterPro" id="IPR001763">
    <property type="entry name" value="Rhodanese-like_dom"/>
</dbReference>